<proteinExistence type="predicted"/>
<dbReference type="Proteomes" id="UP000196320">
    <property type="component" value="Unassembled WGS sequence"/>
</dbReference>
<dbReference type="OrthoDB" id="71751at2"/>
<dbReference type="EMBL" id="FUKO01000019">
    <property type="protein sequence ID" value="SJN31506.1"/>
    <property type="molecule type" value="Genomic_DNA"/>
</dbReference>
<keyword evidence="4" id="KW-1185">Reference proteome</keyword>
<feature type="domain" description="Hypervirulence associated protein TUDOR" evidence="2">
    <location>
        <begin position="8"/>
        <end position="66"/>
    </location>
</feature>
<dbReference type="AlphaFoldDB" id="A0A1R4JHK0"/>
<organism evidence="3 4">
    <name type="scientific">Microbacterium esteraromaticum</name>
    <dbReference type="NCBI Taxonomy" id="57043"/>
    <lineage>
        <taxon>Bacteria</taxon>
        <taxon>Bacillati</taxon>
        <taxon>Actinomycetota</taxon>
        <taxon>Actinomycetes</taxon>
        <taxon>Micrococcales</taxon>
        <taxon>Microbacteriaceae</taxon>
        <taxon>Microbacterium</taxon>
    </lineage>
</organism>
<evidence type="ECO:0000313" key="3">
    <source>
        <dbReference type="EMBL" id="SJN31506.1"/>
    </source>
</evidence>
<evidence type="ECO:0000256" key="1">
    <source>
        <dbReference type="SAM" id="MobiDB-lite"/>
    </source>
</evidence>
<name>A0A1R4JHK0_9MICO</name>
<dbReference type="Pfam" id="PF11160">
    <property type="entry name" value="Hva1_TUDOR"/>
    <property type="match status" value="1"/>
</dbReference>
<evidence type="ECO:0000259" key="2">
    <source>
        <dbReference type="Pfam" id="PF11160"/>
    </source>
</evidence>
<dbReference type="InterPro" id="IPR021331">
    <property type="entry name" value="Hva1_TUDOR"/>
</dbReference>
<gene>
    <name evidence="3" type="ORF">FM104_07465</name>
</gene>
<evidence type="ECO:0000313" key="4">
    <source>
        <dbReference type="Proteomes" id="UP000196320"/>
    </source>
</evidence>
<protein>
    <recommendedName>
        <fullName evidence="2">Hypervirulence associated protein TUDOR domain-containing protein</fullName>
    </recommendedName>
</protein>
<dbReference type="Gene3D" id="2.30.30.1060">
    <property type="match status" value="1"/>
</dbReference>
<reference evidence="3 4" key="1">
    <citation type="submission" date="2017-02" db="EMBL/GenBank/DDBJ databases">
        <authorList>
            <person name="Peterson S.W."/>
        </authorList>
    </citation>
    <scope>NUCLEOTIDE SEQUENCE [LARGE SCALE GENOMIC DNA]</scope>
    <source>
        <strain evidence="3 4">B Mb 05.01</strain>
    </source>
</reference>
<dbReference type="RefSeq" id="WP_087130799.1">
    <property type="nucleotide sequence ID" value="NZ_FUKO01000019.1"/>
</dbReference>
<accession>A0A1R4JHK0</accession>
<feature type="region of interest" description="Disordered" evidence="1">
    <location>
        <begin position="36"/>
        <end position="56"/>
    </location>
</feature>
<sequence>MTKQFKVGDHVSWNSEAGRVHGRITAVHTADFDYKGHTHRASKTDPQYEIKSDKTDHIAAHKGDALRHLKD</sequence>